<feature type="compositionally biased region" description="Basic and acidic residues" evidence="4">
    <location>
        <begin position="98"/>
        <end position="109"/>
    </location>
</feature>
<evidence type="ECO:0000313" key="6">
    <source>
        <dbReference type="EMBL" id="GER47555.1"/>
    </source>
</evidence>
<evidence type="ECO:0000256" key="1">
    <source>
        <dbReference type="ARBA" id="ARBA00004123"/>
    </source>
</evidence>
<dbReference type="InterPro" id="IPR003617">
    <property type="entry name" value="TFIIS/CRSP70_N_sub"/>
</dbReference>
<dbReference type="OrthoDB" id="550309at2759"/>
<keyword evidence="6" id="KW-0648">Protein biosynthesis</keyword>
<dbReference type="PROSITE" id="PS51319">
    <property type="entry name" value="TFIIS_N"/>
    <property type="match status" value="1"/>
</dbReference>
<comment type="caution">
    <text evidence="6">The sequence shown here is derived from an EMBL/GenBank/DDBJ whole genome shotgun (WGS) entry which is preliminary data.</text>
</comment>
<evidence type="ECO:0000256" key="2">
    <source>
        <dbReference type="ARBA" id="ARBA00023242"/>
    </source>
</evidence>
<organism evidence="6 7">
    <name type="scientific">Striga asiatica</name>
    <name type="common">Asiatic witchweed</name>
    <name type="synonym">Buchnera asiatica</name>
    <dbReference type="NCBI Taxonomy" id="4170"/>
    <lineage>
        <taxon>Eukaryota</taxon>
        <taxon>Viridiplantae</taxon>
        <taxon>Streptophyta</taxon>
        <taxon>Embryophyta</taxon>
        <taxon>Tracheophyta</taxon>
        <taxon>Spermatophyta</taxon>
        <taxon>Magnoliopsida</taxon>
        <taxon>eudicotyledons</taxon>
        <taxon>Gunneridae</taxon>
        <taxon>Pentapetalae</taxon>
        <taxon>asterids</taxon>
        <taxon>lamiids</taxon>
        <taxon>Lamiales</taxon>
        <taxon>Orobanchaceae</taxon>
        <taxon>Buchnereae</taxon>
        <taxon>Striga</taxon>
    </lineage>
</organism>
<dbReference type="Gene3D" id="1.20.930.10">
    <property type="entry name" value="Conserved domain common to transcription factors TFIIS, elongin A, CRSP70"/>
    <property type="match status" value="1"/>
</dbReference>
<feature type="region of interest" description="Disordered" evidence="4">
    <location>
        <begin position="253"/>
        <end position="326"/>
    </location>
</feature>
<feature type="compositionally biased region" description="Basic and acidic residues" evidence="4">
    <location>
        <begin position="287"/>
        <end position="296"/>
    </location>
</feature>
<dbReference type="InterPro" id="IPR035441">
    <property type="entry name" value="TFIIS/LEDGF_dom_sf"/>
</dbReference>
<gene>
    <name evidence="6" type="ORF">STAS_24665</name>
</gene>
<comment type="subcellular location">
    <subcellularLocation>
        <location evidence="1 3">Nucleus</location>
    </subcellularLocation>
</comment>
<dbReference type="AlphaFoldDB" id="A0A5A7QQC2"/>
<reference evidence="7" key="1">
    <citation type="journal article" date="2019" name="Curr. Biol.">
        <title>Genome Sequence of Striga asiatica Provides Insight into the Evolution of Plant Parasitism.</title>
        <authorList>
            <person name="Yoshida S."/>
            <person name="Kim S."/>
            <person name="Wafula E.K."/>
            <person name="Tanskanen J."/>
            <person name="Kim Y.M."/>
            <person name="Honaas L."/>
            <person name="Yang Z."/>
            <person name="Spallek T."/>
            <person name="Conn C.E."/>
            <person name="Ichihashi Y."/>
            <person name="Cheong K."/>
            <person name="Cui S."/>
            <person name="Der J.P."/>
            <person name="Gundlach H."/>
            <person name="Jiao Y."/>
            <person name="Hori C."/>
            <person name="Ishida J.K."/>
            <person name="Kasahara H."/>
            <person name="Kiba T."/>
            <person name="Kim M.S."/>
            <person name="Koo N."/>
            <person name="Laohavisit A."/>
            <person name="Lee Y.H."/>
            <person name="Lumba S."/>
            <person name="McCourt P."/>
            <person name="Mortimer J.C."/>
            <person name="Mutuku J.M."/>
            <person name="Nomura T."/>
            <person name="Sasaki-Sekimoto Y."/>
            <person name="Seto Y."/>
            <person name="Wang Y."/>
            <person name="Wakatake T."/>
            <person name="Sakakibara H."/>
            <person name="Demura T."/>
            <person name="Yamaguchi S."/>
            <person name="Yoneyama K."/>
            <person name="Manabe R.I."/>
            <person name="Nelson D.C."/>
            <person name="Schulman A.H."/>
            <person name="Timko M.P."/>
            <person name="dePamphilis C.W."/>
            <person name="Choi D."/>
            <person name="Shirasu K."/>
        </authorList>
    </citation>
    <scope>NUCLEOTIDE SEQUENCE [LARGE SCALE GENOMIC DNA]</scope>
    <source>
        <strain evidence="7">cv. UVA1</strain>
    </source>
</reference>
<dbReference type="SUPFAM" id="SSF47676">
    <property type="entry name" value="Conserved domain common to transcription factors TFIIS, elongin A, CRSP70"/>
    <property type="match status" value="1"/>
</dbReference>
<keyword evidence="7" id="KW-1185">Reference proteome</keyword>
<keyword evidence="6" id="KW-0251">Elongation factor</keyword>
<feature type="compositionally biased region" description="Polar residues" evidence="4">
    <location>
        <begin position="276"/>
        <end position="286"/>
    </location>
</feature>
<proteinExistence type="predicted"/>
<feature type="region of interest" description="Disordered" evidence="4">
    <location>
        <begin position="69"/>
        <end position="143"/>
    </location>
</feature>
<protein>
    <submittedName>
        <fullName evidence="6">Transcription elongation factor family protein</fullName>
    </submittedName>
</protein>
<dbReference type="InterPro" id="IPR044790">
    <property type="entry name" value="MD26C-like"/>
</dbReference>
<dbReference type="GO" id="GO:0005634">
    <property type="term" value="C:nucleus"/>
    <property type="evidence" value="ECO:0007669"/>
    <property type="project" value="UniProtKB-SubCell"/>
</dbReference>
<dbReference type="SMART" id="SM00509">
    <property type="entry name" value="TFS2N"/>
    <property type="match status" value="1"/>
</dbReference>
<dbReference type="Pfam" id="PF08711">
    <property type="entry name" value="Med26"/>
    <property type="match status" value="1"/>
</dbReference>
<keyword evidence="2 3" id="KW-0539">Nucleus</keyword>
<evidence type="ECO:0000256" key="3">
    <source>
        <dbReference type="PROSITE-ProRule" id="PRU00649"/>
    </source>
</evidence>
<dbReference type="InterPro" id="IPR017923">
    <property type="entry name" value="TFIIS_N"/>
</dbReference>
<feature type="compositionally biased region" description="Acidic residues" evidence="4">
    <location>
        <begin position="88"/>
        <end position="97"/>
    </location>
</feature>
<evidence type="ECO:0000259" key="5">
    <source>
        <dbReference type="PROSITE" id="PS51319"/>
    </source>
</evidence>
<dbReference type="EMBL" id="BKCP01007959">
    <property type="protein sequence ID" value="GER47555.1"/>
    <property type="molecule type" value="Genomic_DNA"/>
</dbReference>
<evidence type="ECO:0000313" key="7">
    <source>
        <dbReference type="Proteomes" id="UP000325081"/>
    </source>
</evidence>
<dbReference type="PANTHER" id="PTHR47210">
    <property type="entry name" value="MEDIATOR OF RNA POLYMERASE II TRANSCRIPTION SUBUNIT 26C-RELATED"/>
    <property type="match status" value="1"/>
</dbReference>
<name>A0A5A7QQC2_STRAF</name>
<feature type="domain" description="TFIIS N-terminal" evidence="5">
    <location>
        <begin position="152"/>
        <end position="226"/>
    </location>
</feature>
<dbReference type="PANTHER" id="PTHR47210:SF1">
    <property type="entry name" value="MEDIATOR OF RNA POLYMERASE II TRANSCRIPTION SUBUNIT 26C-RELATED"/>
    <property type="match status" value="1"/>
</dbReference>
<dbReference type="CDD" id="cd00183">
    <property type="entry name" value="TFIIS_I"/>
    <property type="match status" value="1"/>
</dbReference>
<feature type="compositionally biased region" description="Polar residues" evidence="4">
    <location>
        <begin position="253"/>
        <end position="266"/>
    </location>
</feature>
<dbReference type="Proteomes" id="UP000325081">
    <property type="component" value="Unassembled WGS sequence"/>
</dbReference>
<dbReference type="GO" id="GO:0003746">
    <property type="term" value="F:translation elongation factor activity"/>
    <property type="evidence" value="ECO:0007669"/>
    <property type="project" value="UniProtKB-KW"/>
</dbReference>
<sequence length="366" mass="41485">MDSEEFRTILSGSRFGIWELIEAAIKVASSDYGEELQRRRDKFVEALYAPPAQLCRNCNGSLYQDGGVDEPYYPQAVSNNYNNSDNIDNGDYDDEYNDDGKKFDDDDKGNMNSNDDFGKSPLTPESNHQEINGGVEEEDFDPYGGLFDDEQTKILSIKEQLEDPLQSEDDVVQLLQNLADMEITFQALKETDIGRHVNRLRKHPSNEVRVLVKQLVRKWKETVDEWVRVNQRKGTANLNGNVLMLVVAADGDSPQQSIPKNQQNGHHQVPDFGYSPNPQNGSSSVEKNNEEREMKQKCVPKSIPRRETSTRPPPQSLSKSSTPPNVLGCLPTFAPYRSIPVMDDERLNSARRRLQENYQEAENGLI</sequence>
<evidence type="ECO:0000256" key="4">
    <source>
        <dbReference type="SAM" id="MobiDB-lite"/>
    </source>
</evidence>
<accession>A0A5A7QQC2</accession>